<keyword evidence="1" id="KW-0812">Transmembrane</keyword>
<evidence type="ECO:0000313" key="3">
    <source>
        <dbReference type="Proteomes" id="UP000176932"/>
    </source>
</evidence>
<comment type="caution">
    <text evidence="2">The sequence shown here is derived from an EMBL/GenBank/DDBJ whole genome shotgun (WGS) entry which is preliminary data.</text>
</comment>
<protein>
    <submittedName>
        <fullName evidence="2">Uncharacterized protein</fullName>
    </submittedName>
</protein>
<feature type="transmembrane region" description="Helical" evidence="1">
    <location>
        <begin position="83"/>
        <end position="104"/>
    </location>
</feature>
<feature type="transmembrane region" description="Helical" evidence="1">
    <location>
        <begin position="116"/>
        <end position="140"/>
    </location>
</feature>
<feature type="transmembrane region" description="Helical" evidence="1">
    <location>
        <begin position="58"/>
        <end position="77"/>
    </location>
</feature>
<dbReference type="AlphaFoldDB" id="A0A1F7UYA7"/>
<feature type="transmembrane region" description="Helical" evidence="1">
    <location>
        <begin position="176"/>
        <end position="197"/>
    </location>
</feature>
<feature type="transmembrane region" description="Helical" evidence="1">
    <location>
        <begin position="236"/>
        <end position="253"/>
    </location>
</feature>
<feature type="transmembrane region" description="Helical" evidence="1">
    <location>
        <begin position="203"/>
        <end position="224"/>
    </location>
</feature>
<name>A0A1F7UYA7_9BACT</name>
<feature type="transmembrane region" description="Helical" evidence="1">
    <location>
        <begin position="32"/>
        <end position="51"/>
    </location>
</feature>
<evidence type="ECO:0000256" key="1">
    <source>
        <dbReference type="SAM" id="Phobius"/>
    </source>
</evidence>
<accession>A0A1F7UYA7</accession>
<dbReference type="EMBL" id="MGEL01000033">
    <property type="protein sequence ID" value="OGL83255.1"/>
    <property type="molecule type" value="Genomic_DNA"/>
</dbReference>
<evidence type="ECO:0000313" key="2">
    <source>
        <dbReference type="EMBL" id="OGL83255.1"/>
    </source>
</evidence>
<gene>
    <name evidence="2" type="ORF">A3B32_02055</name>
</gene>
<keyword evidence="1" id="KW-1133">Transmembrane helix</keyword>
<feature type="transmembrane region" description="Helical" evidence="1">
    <location>
        <begin position="7"/>
        <end position="26"/>
    </location>
</feature>
<proteinExistence type="predicted"/>
<dbReference type="Proteomes" id="UP000176932">
    <property type="component" value="Unassembled WGS sequence"/>
</dbReference>
<reference evidence="2 3" key="1">
    <citation type="journal article" date="2016" name="Nat. Commun.">
        <title>Thousands of microbial genomes shed light on interconnected biogeochemical processes in an aquifer system.</title>
        <authorList>
            <person name="Anantharaman K."/>
            <person name="Brown C.T."/>
            <person name="Hug L.A."/>
            <person name="Sharon I."/>
            <person name="Castelle C.J."/>
            <person name="Probst A.J."/>
            <person name="Thomas B.C."/>
            <person name="Singh A."/>
            <person name="Wilkins M.J."/>
            <person name="Karaoz U."/>
            <person name="Brodie E.L."/>
            <person name="Williams K.H."/>
            <person name="Hubbard S.S."/>
            <person name="Banfield J.F."/>
        </authorList>
    </citation>
    <scope>NUCLEOTIDE SEQUENCE [LARGE SCALE GENOMIC DNA]</scope>
</reference>
<keyword evidence="1" id="KW-0472">Membrane</keyword>
<sequence>MILLKRTLPVLIGLLTFVGIFLISWWQAHIWILLALTVLVVVLGLGMLSGWGADLERWGVIAITPALFVSAAVAFMLFVQDTWLLVVIATTTAIFIALFLEHVFRFIFAPGLYQPYALEHTSIVLHIASVYFFTTMFYGLNMFLHVPIWILALIFFVLAMAYVYETLWVSKIPAATAVTVSLLGAWLLVQLFVAVSFLPTSFFVDAALISVAFYVLLGVLRARLLQRLSELAMRRYAYGGGALAALILFTAKWI</sequence>
<feature type="transmembrane region" description="Helical" evidence="1">
    <location>
        <begin position="146"/>
        <end position="164"/>
    </location>
</feature>
<organism evidence="2 3">
    <name type="scientific">Candidatus Uhrbacteria bacterium RIFCSPLOWO2_01_FULL_53_9</name>
    <dbReference type="NCBI Taxonomy" id="1802403"/>
    <lineage>
        <taxon>Bacteria</taxon>
        <taxon>Candidatus Uhriibacteriota</taxon>
    </lineage>
</organism>